<accession>A0A165KUY0</accession>
<organism evidence="2 3">
    <name type="scientific">Daedalea quercina L-15889</name>
    <dbReference type="NCBI Taxonomy" id="1314783"/>
    <lineage>
        <taxon>Eukaryota</taxon>
        <taxon>Fungi</taxon>
        <taxon>Dikarya</taxon>
        <taxon>Basidiomycota</taxon>
        <taxon>Agaricomycotina</taxon>
        <taxon>Agaricomycetes</taxon>
        <taxon>Polyporales</taxon>
        <taxon>Fomitopsis</taxon>
    </lineage>
</organism>
<feature type="compositionally biased region" description="Polar residues" evidence="1">
    <location>
        <begin position="55"/>
        <end position="65"/>
    </location>
</feature>
<keyword evidence="3" id="KW-1185">Reference proteome</keyword>
<evidence type="ECO:0000313" key="2">
    <source>
        <dbReference type="EMBL" id="KZT63614.1"/>
    </source>
</evidence>
<evidence type="ECO:0000256" key="1">
    <source>
        <dbReference type="SAM" id="MobiDB-lite"/>
    </source>
</evidence>
<feature type="compositionally biased region" description="Acidic residues" evidence="1">
    <location>
        <begin position="28"/>
        <end position="51"/>
    </location>
</feature>
<gene>
    <name evidence="2" type="ORF">DAEQUDRAFT_733619</name>
</gene>
<sequence>MSDSRFARVVGGLAGSLPYNMHGSIAEDTGEEDALDPDEEPEDGQGTDEEGSVIPTDSITNSAMTTPPPWYRQSVRGLSLSKMATILVCDLPGHATDDISAYTHLIWVTTTRSP</sequence>
<dbReference type="Proteomes" id="UP000076727">
    <property type="component" value="Unassembled WGS sequence"/>
</dbReference>
<proteinExistence type="predicted"/>
<dbReference type="AlphaFoldDB" id="A0A165KUY0"/>
<protein>
    <submittedName>
        <fullName evidence="2">Uncharacterized protein</fullName>
    </submittedName>
</protein>
<reference evidence="2 3" key="1">
    <citation type="journal article" date="2016" name="Mol. Biol. Evol.">
        <title>Comparative Genomics of Early-Diverging Mushroom-Forming Fungi Provides Insights into the Origins of Lignocellulose Decay Capabilities.</title>
        <authorList>
            <person name="Nagy L.G."/>
            <person name="Riley R."/>
            <person name="Tritt A."/>
            <person name="Adam C."/>
            <person name="Daum C."/>
            <person name="Floudas D."/>
            <person name="Sun H."/>
            <person name="Yadav J.S."/>
            <person name="Pangilinan J."/>
            <person name="Larsson K.H."/>
            <person name="Matsuura K."/>
            <person name="Barry K."/>
            <person name="Labutti K."/>
            <person name="Kuo R."/>
            <person name="Ohm R.A."/>
            <person name="Bhattacharya S.S."/>
            <person name="Shirouzu T."/>
            <person name="Yoshinaga Y."/>
            <person name="Martin F.M."/>
            <person name="Grigoriev I.V."/>
            <person name="Hibbett D.S."/>
        </authorList>
    </citation>
    <scope>NUCLEOTIDE SEQUENCE [LARGE SCALE GENOMIC DNA]</scope>
    <source>
        <strain evidence="2 3">L-15889</strain>
    </source>
</reference>
<dbReference type="EMBL" id="KV429169">
    <property type="protein sequence ID" value="KZT63614.1"/>
    <property type="molecule type" value="Genomic_DNA"/>
</dbReference>
<feature type="region of interest" description="Disordered" evidence="1">
    <location>
        <begin position="14"/>
        <end position="68"/>
    </location>
</feature>
<name>A0A165KUY0_9APHY</name>
<evidence type="ECO:0000313" key="3">
    <source>
        <dbReference type="Proteomes" id="UP000076727"/>
    </source>
</evidence>